<feature type="compositionally biased region" description="Basic and acidic residues" evidence="2">
    <location>
        <begin position="1740"/>
        <end position="1750"/>
    </location>
</feature>
<accession>A0A1Q9DYA4</accession>
<dbReference type="PANTHER" id="PTHR31212:SF4">
    <property type="entry name" value="ALPHA-KETOGLUTARATE-DEPENDENT DIOXYGENASE ALKB HOMOLOG 3"/>
    <property type="match status" value="1"/>
</dbReference>
<dbReference type="Proteomes" id="UP000186817">
    <property type="component" value="Unassembled WGS sequence"/>
</dbReference>
<dbReference type="InterPro" id="IPR032854">
    <property type="entry name" value="ALKBH3"/>
</dbReference>
<dbReference type="InterPro" id="IPR005123">
    <property type="entry name" value="Oxoglu/Fe-dep_dioxygenase_dom"/>
</dbReference>
<feature type="compositionally biased region" description="Low complexity" evidence="2">
    <location>
        <begin position="1998"/>
        <end position="2013"/>
    </location>
</feature>
<feature type="region of interest" description="Disordered" evidence="2">
    <location>
        <begin position="1739"/>
        <end position="1759"/>
    </location>
</feature>
<protein>
    <submittedName>
        <fullName evidence="4">Alpha-ketoglutarate-dependent dioxygenase alkB-like 3</fullName>
    </submittedName>
</protein>
<feature type="coiled-coil region" evidence="1">
    <location>
        <begin position="1505"/>
        <end position="1567"/>
    </location>
</feature>
<feature type="region of interest" description="Disordered" evidence="2">
    <location>
        <begin position="1951"/>
        <end position="2034"/>
    </location>
</feature>
<dbReference type="SUPFAM" id="SSF51197">
    <property type="entry name" value="Clavaminate synthase-like"/>
    <property type="match status" value="1"/>
</dbReference>
<feature type="compositionally biased region" description="Acidic residues" evidence="2">
    <location>
        <begin position="1985"/>
        <end position="1995"/>
    </location>
</feature>
<feature type="region of interest" description="Disordered" evidence="2">
    <location>
        <begin position="422"/>
        <end position="443"/>
    </location>
</feature>
<dbReference type="InterPro" id="IPR037151">
    <property type="entry name" value="AlkB-like_sf"/>
</dbReference>
<comment type="caution">
    <text evidence="4">The sequence shown here is derived from an EMBL/GenBank/DDBJ whole genome shotgun (WGS) entry which is preliminary data.</text>
</comment>
<dbReference type="PROSITE" id="PS51471">
    <property type="entry name" value="FE2OG_OXY"/>
    <property type="match status" value="1"/>
</dbReference>
<proteinExistence type="predicted"/>
<dbReference type="Gene3D" id="2.60.120.590">
    <property type="entry name" value="Alpha-ketoglutarate-dependent dioxygenase AlkB-like"/>
    <property type="match status" value="1"/>
</dbReference>
<keyword evidence="4" id="KW-0560">Oxidoreductase</keyword>
<evidence type="ECO:0000256" key="2">
    <source>
        <dbReference type="SAM" id="MobiDB-lite"/>
    </source>
</evidence>
<evidence type="ECO:0000313" key="4">
    <source>
        <dbReference type="EMBL" id="OLQ00153.1"/>
    </source>
</evidence>
<keyword evidence="5" id="KW-1185">Reference proteome</keyword>
<dbReference type="Pfam" id="PF13532">
    <property type="entry name" value="2OG-FeII_Oxy_2"/>
    <property type="match status" value="1"/>
</dbReference>
<organism evidence="4 5">
    <name type="scientific">Symbiodinium microadriaticum</name>
    <name type="common">Dinoflagellate</name>
    <name type="synonym">Zooxanthella microadriatica</name>
    <dbReference type="NCBI Taxonomy" id="2951"/>
    <lineage>
        <taxon>Eukaryota</taxon>
        <taxon>Sar</taxon>
        <taxon>Alveolata</taxon>
        <taxon>Dinophyceae</taxon>
        <taxon>Suessiales</taxon>
        <taxon>Symbiodiniaceae</taxon>
        <taxon>Symbiodinium</taxon>
    </lineage>
</organism>
<dbReference type="SUPFAM" id="SSF55608">
    <property type="entry name" value="Homing endonucleases"/>
    <property type="match status" value="3"/>
</dbReference>
<keyword evidence="1" id="KW-0175">Coiled coil</keyword>
<dbReference type="InterPro" id="IPR027450">
    <property type="entry name" value="AlkB-like"/>
</dbReference>
<keyword evidence="4" id="KW-0223">Dioxygenase</keyword>
<evidence type="ECO:0000259" key="3">
    <source>
        <dbReference type="PROSITE" id="PS51471"/>
    </source>
</evidence>
<dbReference type="GO" id="GO:0006307">
    <property type="term" value="P:DNA alkylation repair"/>
    <property type="evidence" value="ECO:0007669"/>
    <property type="project" value="InterPro"/>
</dbReference>
<evidence type="ECO:0000313" key="5">
    <source>
        <dbReference type="Proteomes" id="UP000186817"/>
    </source>
</evidence>
<name>A0A1Q9DYA4_SYMMI</name>
<dbReference type="InterPro" id="IPR027434">
    <property type="entry name" value="Homing_endonucl"/>
</dbReference>
<dbReference type="GO" id="GO:0051213">
    <property type="term" value="F:dioxygenase activity"/>
    <property type="evidence" value="ECO:0007669"/>
    <property type="project" value="UniProtKB-KW"/>
</dbReference>
<dbReference type="PANTHER" id="PTHR31212">
    <property type="entry name" value="ALPHA-KETOGLUTARATE-DEPENDENT DIOXYGENASE ALKB HOMOLOG 3"/>
    <property type="match status" value="1"/>
</dbReference>
<dbReference type="Gene3D" id="3.10.28.10">
    <property type="entry name" value="Homing endonucleases"/>
    <property type="match status" value="4"/>
</dbReference>
<feature type="region of interest" description="Disordered" evidence="2">
    <location>
        <begin position="1776"/>
        <end position="1804"/>
    </location>
</feature>
<reference evidence="4 5" key="1">
    <citation type="submission" date="2016-02" db="EMBL/GenBank/DDBJ databases">
        <title>Genome analysis of coral dinoflagellate symbionts highlights evolutionary adaptations to a symbiotic lifestyle.</title>
        <authorList>
            <person name="Aranda M."/>
            <person name="Li Y."/>
            <person name="Liew Y.J."/>
            <person name="Baumgarten S."/>
            <person name="Simakov O."/>
            <person name="Wilson M."/>
            <person name="Piel J."/>
            <person name="Ashoor H."/>
            <person name="Bougouffa S."/>
            <person name="Bajic V.B."/>
            <person name="Ryu T."/>
            <person name="Ravasi T."/>
            <person name="Bayer T."/>
            <person name="Micklem G."/>
            <person name="Kim H."/>
            <person name="Bhak J."/>
            <person name="Lajeunesse T.C."/>
            <person name="Voolstra C.R."/>
        </authorList>
    </citation>
    <scope>NUCLEOTIDE SEQUENCE [LARGE SCALE GENOMIC DNA]</scope>
    <source>
        <strain evidence="4 5">CCMP2467</strain>
    </source>
</reference>
<feature type="domain" description="Fe2OG dioxygenase" evidence="3">
    <location>
        <begin position="148"/>
        <end position="278"/>
    </location>
</feature>
<dbReference type="OrthoDB" id="288590at2759"/>
<gene>
    <name evidence="4" type="primary">Alkbh3</name>
    <name evidence="4" type="ORF">AK812_SmicGene17203</name>
</gene>
<sequence>MVAVRGPDWRRQRLRKLCRQHRRRKASQVRERWTQSLELVGDLAPQGVDWSYPLFQEDWRCFAGYLPEALSHKTRARFFRLVHEGTDWLQPSGRWGPLPLKTAWMCRSPCACKYRYGGAEVLPAPFPDWMDEVMSVCMPLCGLPMHQWPNSCNLNLYMDGQHSVGWHADNEALFQGKVRDCRIISLSLGQSRRFELQCGQDFHRLELSDGDLCTMEGMTQKYYKHRVPKELGIHRIELIKGIIYGAYRSLGWYRMHRVLKELGKKVAARINLTWRWIVQHCDCPCTAPEANLSVVRKRSHRDVEAAETLQEAERPVRRRLADAPSAKMAEPRSGEKVFGEDQLVPTVDLSVLRLGELNCVSAARCPGKGAETGGVDRIVAEVLELAREVLESPRPGRFGAVGLKLPPPLLKTSASHKKCEKWSMREGRGGGNPNREQTPPKGAWQDSMARADVFFGRRMLEYLAGFFDGDGCVSCVSGLSGCKLVVSQSYDQAEVLMLFREAFCGSIGREHRGMGLRNPKLQWIACGDSARRAARLLAPHSIAKQKQLLIAARWPDSKCCREECEAKLQALKKHDSAVTGPCSWSYFAGFFDAEGCISQSGAGASLVLDVSQKYPLVLKCLGDFLSRCLGIDARFRKARASPMLYSLRTCGMSDCKRILQRMLGAGLLCKAEQAELAQGLTKQNAAQVCAQLTCLTGNQQFGKTLNGAGHERARRIKNKQTQAAYWKRRGRLAEAENKKCEVAVLQEEHEKIGARHENQQLLQYICKLQSLHDNSWNGPLEFRERMANVDDWGWRGFGCGWVFPRSAEMYSHPHYLAFIREDGSTDPPDLPFRLDRLLAGLQRSVLPYLEDVLEHGLDYEPGSLAGALQITTAIAHYYPDATKQELGLPLVCKTLNLETNRGIHGLQSWPEGPQIRRFQYDDEANSSVMNLFVGGYLQALSQGRWRSLLHSGAVLFQQLAEVTKAEVTRDIWTKDFLALPTDSAHVVMEKNHQLRSILKHLHWPRLRSFEVNGKVHDLPFTEPVDGPCRTLHAQAAPPRARLEYLTGFFDGDGTIFAESKRLSGCCVSVGQSVQRAGVLLLFQESFGGSITRHSDGLGLRHPALTWAVGGERARRASHVLATHSITKRKQLLLAADWPHDMHCRRRLNTELRALKRQDSATPRHCTLEYFTGLFDADGCILVTPHGTLSLQIRQKFATVLECLRDFLARDFGVDAQVKSYGSITHLSMGRTSSCKHVLQAMLRAGLHCKAEQAQLALGLTPHNAAEVRASMSELVGNQTFAKKLDEDGLHRFRLIRNAQRQATRWKRQGNLADANTKLQDIAAMKTEHERCNVQLENLQLSEYIRKIQYLHLPASRHCHTDKQDALVPEDRLSLTLFLGIPQLHEVFNWFGQTKHLDQWSAGARFDEIQAQQSKATSLKDAGETLAGGGQRPSQGSMLLVEELQRGVLLRGLLAQALLHLESEATSFSALAAGAAIFVLRRLYIFMDKLAFQVMSSGFCQVKSKNDAVQVTVDSAENARKDLKMQLSKAQEEVVHLQARRKELSEKLDQEKKRRAELTENWKKLKALPHQAVAVFGAGSEEAQRQGFGSIGWLIGVDRCPYYGIRTDEARCPARGWRAFKGEGPAPRVEGRADLAEVFGKIAISISVLNAEFNDRPRYVWRRRDARREMLGFLQLWVKKAYCDEAEALSDQGRFRVAAEASQHAVLDGALSVPARAREVLQAPRAAEIHGRRAKAFRQLAESKKKVRQEGEGDQDAEEDPLHGLAAEWAVEEAMQAVPPGPKHRAERETDPASQSDKERPSGQVAWGFTAEVRELQQAKKTEEPEVDQKELDWARGVAMQLNEALKAEDFKRRVPSYCTKIDLKIQEFEGLCHLRPPPPSVEADRARWNPIAWQHGYRTSWDTLARKSFCARIVDIANTGAADEVKKLVKEIEAAHTRRFETLRSKAAATAVQSASGRRSLPPPQVTGIMAGNKFWGGDSSSSDSDSDSDSEEEEKPVAAAAAPRKMARWAEASSSEDEGVAQRRVVRSHTDKKNEQMLEGIKVMKNHMKQIARVWVRPSTHHQPRCGSTKVFAHGELHVPAFKAPPMTVLDTIAAFTATYADEVTEVRRKNQQLRAVARTLPWPKLMRFEAGGRMYDLPLPASKVTPALAADATSASRLRFLAGFFDGDGTVACQAGLSGCMLVVSQSFDRAEILMLLRETFGGSINLQNNGLGLSKPTLQWVLWGRAARRGASLLVPHSITKKKQLLLAVQWPDTKSRRVDSKAELHNLNKYDSAVTGTCSWEYCAGFFDAEGCIVQQRHGASLVLDITQKHPQVLMCLRTFLADASGIGAVLSKTNVAHRLRVYGLQSCKRVLQQMLDAGLLCKEKQAELALSLTPENAAQVSTELVPLAGNQQFGKKLDLAGQGRANRINVLRKQASTMLKRGRLQTAEAMLRHLEVLRLKHEFLKALHENEELVRYASYIRHLHDTCWEGP</sequence>
<evidence type="ECO:0000256" key="1">
    <source>
        <dbReference type="SAM" id="Coils"/>
    </source>
</evidence>
<feature type="compositionally biased region" description="Basic and acidic residues" evidence="2">
    <location>
        <begin position="1783"/>
        <end position="1800"/>
    </location>
</feature>
<dbReference type="EMBL" id="LSRX01000337">
    <property type="protein sequence ID" value="OLQ00153.1"/>
    <property type="molecule type" value="Genomic_DNA"/>
</dbReference>